<dbReference type="Proteomes" id="UP001210925">
    <property type="component" value="Unassembled WGS sequence"/>
</dbReference>
<keyword evidence="2" id="KW-0472">Membrane</keyword>
<keyword evidence="4" id="KW-1185">Reference proteome</keyword>
<reference evidence="3" key="1">
    <citation type="submission" date="2020-05" db="EMBL/GenBank/DDBJ databases">
        <title>Phylogenomic resolution of chytrid fungi.</title>
        <authorList>
            <person name="Stajich J.E."/>
            <person name="Amses K."/>
            <person name="Simmons R."/>
            <person name="Seto K."/>
            <person name="Myers J."/>
            <person name="Bonds A."/>
            <person name="Quandt C.A."/>
            <person name="Barry K."/>
            <person name="Liu P."/>
            <person name="Grigoriev I."/>
            <person name="Longcore J.E."/>
            <person name="James T.Y."/>
        </authorList>
    </citation>
    <scope>NUCLEOTIDE SEQUENCE</scope>
    <source>
        <strain evidence="3">PLAUS21</strain>
    </source>
</reference>
<comment type="caution">
    <text evidence="3">The sequence shown here is derived from an EMBL/GenBank/DDBJ whole genome shotgun (WGS) entry which is preliminary data.</text>
</comment>
<evidence type="ECO:0000256" key="2">
    <source>
        <dbReference type="SAM" id="Phobius"/>
    </source>
</evidence>
<feature type="transmembrane region" description="Helical" evidence="2">
    <location>
        <begin position="311"/>
        <end position="330"/>
    </location>
</feature>
<keyword evidence="2" id="KW-1133">Transmembrane helix</keyword>
<feature type="transmembrane region" description="Helical" evidence="2">
    <location>
        <begin position="236"/>
        <end position="255"/>
    </location>
</feature>
<evidence type="ECO:0000313" key="4">
    <source>
        <dbReference type="Proteomes" id="UP001210925"/>
    </source>
</evidence>
<feature type="region of interest" description="Disordered" evidence="1">
    <location>
        <begin position="483"/>
        <end position="505"/>
    </location>
</feature>
<accession>A0AAD5UJF7</accession>
<dbReference type="AlphaFoldDB" id="A0AAD5UJF7"/>
<name>A0AAD5UJF7_9FUNG</name>
<gene>
    <name evidence="3" type="ORF">HK103_001968</name>
</gene>
<feature type="transmembrane region" description="Helical" evidence="2">
    <location>
        <begin position="431"/>
        <end position="453"/>
    </location>
</feature>
<dbReference type="EMBL" id="JADGKB010000016">
    <property type="protein sequence ID" value="KAJ3259707.1"/>
    <property type="molecule type" value="Genomic_DNA"/>
</dbReference>
<feature type="transmembrane region" description="Helical" evidence="2">
    <location>
        <begin position="398"/>
        <end position="419"/>
    </location>
</feature>
<evidence type="ECO:0000313" key="3">
    <source>
        <dbReference type="EMBL" id="KAJ3259707.1"/>
    </source>
</evidence>
<feature type="compositionally biased region" description="Polar residues" evidence="1">
    <location>
        <begin position="483"/>
        <end position="497"/>
    </location>
</feature>
<keyword evidence="2" id="KW-0812">Transmembrane</keyword>
<sequence length="532" mass="59624">MNTSLSADVPAVFQVGWLHNYHCATPPNVMFSFTGITTALYNETINEQFSLDSCGNNLFPMNGGCCFSNIDTSYFSGYTSLTQRAAFTGKSNFPVAADGASYCHLQKQDNGSLYGYSDIWYIADSSCIESRYSCLSSGEFRYYSQGGCAGTSKSVQLSSKTAKFNFADMGGITGEMVTISGGSEVYTWTAYIPSAELVFKYQVPMELVSLICYIFGVMISLVVFVYFIFKYIRTRSSYMTIVVISQLLWVIWISLDFGYLNIAFPVDPMNWPQRYAQVKACIFNLAALTTVLNTANFIIGFRTITGLGAKIVIYSAIVILHIVLAGGYYFDYWYLTTGEGSFWQRWIQLLPFWTLLMFIFNTVPAFSIAVPLVKNSEYLQKMSTFTAITKLLVVDKKFCGLVFLQLVNIVSIISFYYIQQFTQIPGSDRNFLSMYGIFAFIYALHAGTNCLFIEHIRTVLKIRSGYSQSVKSRSTNLMVLRPLSSTGPTESTTSRLTSGHARSAAEPGSFENFTFFQNGEDTKAKRNVVQYF</sequence>
<evidence type="ECO:0000256" key="1">
    <source>
        <dbReference type="SAM" id="MobiDB-lite"/>
    </source>
</evidence>
<feature type="transmembrane region" description="Helical" evidence="2">
    <location>
        <begin position="207"/>
        <end position="229"/>
    </location>
</feature>
<feature type="transmembrane region" description="Helical" evidence="2">
    <location>
        <begin position="350"/>
        <end position="373"/>
    </location>
</feature>
<organism evidence="3 4">
    <name type="scientific">Boothiomyces macroporosus</name>
    <dbReference type="NCBI Taxonomy" id="261099"/>
    <lineage>
        <taxon>Eukaryota</taxon>
        <taxon>Fungi</taxon>
        <taxon>Fungi incertae sedis</taxon>
        <taxon>Chytridiomycota</taxon>
        <taxon>Chytridiomycota incertae sedis</taxon>
        <taxon>Chytridiomycetes</taxon>
        <taxon>Rhizophydiales</taxon>
        <taxon>Terramycetaceae</taxon>
        <taxon>Boothiomyces</taxon>
    </lineage>
</organism>
<protein>
    <submittedName>
        <fullName evidence="3">Uncharacterized protein</fullName>
    </submittedName>
</protein>
<feature type="transmembrane region" description="Helical" evidence="2">
    <location>
        <begin position="275"/>
        <end position="299"/>
    </location>
</feature>
<proteinExistence type="predicted"/>